<dbReference type="Proteomes" id="UP001499938">
    <property type="component" value="Unassembled WGS sequence"/>
</dbReference>
<dbReference type="Gene3D" id="3.30.420.10">
    <property type="entry name" value="Ribonuclease H-like superfamily/Ribonuclease H"/>
    <property type="match status" value="1"/>
</dbReference>
<reference evidence="3" key="1">
    <citation type="journal article" date="2019" name="Int. J. Syst. Evol. Microbiol.">
        <title>The Global Catalogue of Microorganisms (GCM) 10K type strain sequencing project: providing services to taxonomists for standard genome sequencing and annotation.</title>
        <authorList>
            <consortium name="The Broad Institute Genomics Platform"/>
            <consortium name="The Broad Institute Genome Sequencing Center for Infectious Disease"/>
            <person name="Wu L."/>
            <person name="Ma J."/>
        </authorList>
    </citation>
    <scope>NUCLEOTIDE SEQUENCE [LARGE SCALE GENOMIC DNA]</scope>
    <source>
        <strain evidence="3">JCM 15592</strain>
    </source>
</reference>
<evidence type="ECO:0000313" key="2">
    <source>
        <dbReference type="EMBL" id="GAA1799219.1"/>
    </source>
</evidence>
<dbReference type="InterPro" id="IPR001584">
    <property type="entry name" value="Integrase_cat-core"/>
</dbReference>
<sequence>MGFIDSMRSQGHAVESVCRVLREQGCQVAARTYRAWRRARPSARSVADAYVMNAVLAACYVWKDGIKDAATPVLLYGRRKMLVHLRRQGLEVSHTQLARCLNLLGHKGIRRAKTVRTTVQASAGVRADDLLGRNFTADAPDTVWVTDFTYVRTWAGFVYVAFILDVFSRRIVAWHAATSKHTDLVMTPLRMALWQRVRDGHPVRAGTLIHHSDAGSQYTSIRLTGHLELAEIAASIGSVGDALDNAMMESGNGLYKTECIRTTIFHQGPYKTLADVEFATAAWVDWYNHDRLHSGIGMVPPVEYEQAHYAALKPEPQPV</sequence>
<dbReference type="InterPro" id="IPR048020">
    <property type="entry name" value="Transpos_IS3"/>
</dbReference>
<evidence type="ECO:0000259" key="1">
    <source>
        <dbReference type="PROSITE" id="PS50994"/>
    </source>
</evidence>
<dbReference type="NCBIfam" id="NF033516">
    <property type="entry name" value="transpos_IS3"/>
    <property type="match status" value="1"/>
</dbReference>
<comment type="caution">
    <text evidence="2">The sequence shown here is derived from an EMBL/GenBank/DDBJ whole genome shotgun (WGS) entry which is preliminary data.</text>
</comment>
<keyword evidence="3" id="KW-1185">Reference proteome</keyword>
<dbReference type="PANTHER" id="PTHR46889">
    <property type="entry name" value="TRANSPOSASE INSF FOR INSERTION SEQUENCE IS3B-RELATED"/>
    <property type="match status" value="1"/>
</dbReference>
<dbReference type="InterPro" id="IPR012337">
    <property type="entry name" value="RNaseH-like_sf"/>
</dbReference>
<dbReference type="PANTHER" id="PTHR46889:SF5">
    <property type="entry name" value="INTEGRASE PROTEIN"/>
    <property type="match status" value="1"/>
</dbReference>
<feature type="domain" description="Integrase catalytic" evidence="1">
    <location>
        <begin position="136"/>
        <end position="308"/>
    </location>
</feature>
<proteinExistence type="predicted"/>
<dbReference type="EMBL" id="BAAAPO010000038">
    <property type="protein sequence ID" value="GAA1799219.1"/>
    <property type="molecule type" value="Genomic_DNA"/>
</dbReference>
<dbReference type="SUPFAM" id="SSF53098">
    <property type="entry name" value="Ribonuclease H-like"/>
    <property type="match status" value="1"/>
</dbReference>
<dbReference type="InterPro" id="IPR036397">
    <property type="entry name" value="RNaseH_sf"/>
</dbReference>
<dbReference type="PROSITE" id="PS50994">
    <property type="entry name" value="INTEGRASE"/>
    <property type="match status" value="1"/>
</dbReference>
<protein>
    <submittedName>
        <fullName evidence="2">IS3 family transposase</fullName>
    </submittedName>
</protein>
<gene>
    <name evidence="2" type="ORF">GCM10009811_23970</name>
</gene>
<dbReference type="InterPro" id="IPR050900">
    <property type="entry name" value="Transposase_IS3/IS150/IS904"/>
</dbReference>
<organism evidence="2 3">
    <name type="scientific">Nostocoides veronense</name>
    <dbReference type="NCBI Taxonomy" id="330836"/>
    <lineage>
        <taxon>Bacteria</taxon>
        <taxon>Bacillati</taxon>
        <taxon>Actinomycetota</taxon>
        <taxon>Actinomycetes</taxon>
        <taxon>Micrococcales</taxon>
        <taxon>Intrasporangiaceae</taxon>
        <taxon>Nostocoides</taxon>
    </lineage>
</organism>
<accession>A0ABP4XZI4</accession>
<dbReference type="Pfam" id="PF00665">
    <property type="entry name" value="rve"/>
    <property type="match status" value="1"/>
</dbReference>
<name>A0ABP4XZI4_9MICO</name>
<evidence type="ECO:0000313" key="3">
    <source>
        <dbReference type="Proteomes" id="UP001499938"/>
    </source>
</evidence>
<dbReference type="Pfam" id="PF13333">
    <property type="entry name" value="rve_2"/>
    <property type="match status" value="1"/>
</dbReference>